<dbReference type="Gene3D" id="2.10.270.10">
    <property type="entry name" value="Cholin Binding"/>
    <property type="match status" value="1"/>
</dbReference>
<dbReference type="AlphaFoldDB" id="G9WQ16"/>
<dbReference type="PANTHER" id="PTHR31157">
    <property type="entry name" value="SCP DOMAIN-CONTAINING PROTEIN"/>
    <property type="match status" value="1"/>
</dbReference>
<dbReference type="HOGENOM" id="CLU_055995_0_0_9"/>
<keyword evidence="3" id="KW-1185">Reference proteome</keyword>
<dbReference type="PANTHER" id="PTHR31157:SF1">
    <property type="entry name" value="SCP DOMAIN-CONTAINING PROTEIN"/>
    <property type="match status" value="1"/>
</dbReference>
<name>G9WQ16_9FIRM</name>
<sequence>MKKNIRKKTRLFRAPMSLIHSLGNSLRVLLGSLRAFPGSLCLLPSLLCAFMSFVFLLSGTAQADWVKGESKNAWWFDFGNGDYFKSSWQWIDGNQDGIAECYCFDENGWMYENTITPDGYTVNGNGAWTVSNIVQTKPSDLIPKNNTNNSVNTVSNTFTETQNNNLAETRSYEENQSNEDFNEKQDEYRADLLRRVNKYRDRQGLNTLEENDYLNEMAQIRAEELSIRMSHARPDGEILMGKYGVNGEIITKGPKTPKDAFLAWKGSEQHNKLMLHGDYLTFGSGYYVDGNGKSYWVVLFSTDMNPY</sequence>
<dbReference type="SUPFAM" id="SSF69360">
    <property type="entry name" value="Cell wall binding repeat"/>
    <property type="match status" value="1"/>
</dbReference>
<dbReference type="RefSeq" id="WP_009535295.1">
    <property type="nucleotide sequence ID" value="NZ_KE148312.1"/>
</dbReference>
<proteinExistence type="predicted"/>
<accession>G9WQ16</accession>
<reference evidence="2" key="1">
    <citation type="submission" date="2011-08" db="EMBL/GenBank/DDBJ databases">
        <authorList>
            <consortium name="The Broad Institute Genome Sequencing Platform"/>
            <person name="Earl A."/>
            <person name="Ward D."/>
            <person name="Feldgarden M."/>
            <person name="Gevers D."/>
            <person name="Sizova M."/>
            <person name="Hazen A."/>
            <person name="Epstein S."/>
            <person name="Young S.K."/>
            <person name="Zeng Q."/>
            <person name="Gargeya S."/>
            <person name="Fitzgerald M."/>
            <person name="Haas B."/>
            <person name="Abouelleil A."/>
            <person name="Alvarado L."/>
            <person name="Arachchi H.M."/>
            <person name="Berlin A."/>
            <person name="Brown A."/>
            <person name="Chapman S.B."/>
            <person name="Chen Z."/>
            <person name="Dunbar C."/>
            <person name="Freedman E."/>
            <person name="Gearin G."/>
            <person name="Gellesch M."/>
            <person name="Goldberg J."/>
            <person name="Griggs A."/>
            <person name="Gujja S."/>
            <person name="Heiman D."/>
            <person name="Howarth C."/>
            <person name="Larson L."/>
            <person name="Lui A."/>
            <person name="MacDonald P.J.P."/>
            <person name="Montmayeur A."/>
            <person name="Murphy C."/>
            <person name="Neiman D."/>
            <person name="Pearson M."/>
            <person name="Priest M."/>
            <person name="Roberts A."/>
            <person name="Saif S."/>
            <person name="Shea T."/>
            <person name="Shenoy N."/>
            <person name="Sisk P."/>
            <person name="Stolte C."/>
            <person name="Sykes S."/>
            <person name="Wortman J."/>
            <person name="Nusbaum C."/>
            <person name="Birren B."/>
        </authorList>
    </citation>
    <scope>NUCLEOTIDE SEQUENCE</scope>
    <source>
        <strain evidence="2">ACB1</strain>
    </source>
</reference>
<dbReference type="SUPFAM" id="SSF55797">
    <property type="entry name" value="PR-1-like"/>
    <property type="match status" value="1"/>
</dbReference>
<gene>
    <name evidence="2" type="ORF">HMPREF9625_01449</name>
</gene>
<evidence type="ECO:0000313" key="3">
    <source>
        <dbReference type="Proteomes" id="UP000018461"/>
    </source>
</evidence>
<organism evidence="2 3">
    <name type="scientific">Oribacterium parvum ACB1</name>
    <dbReference type="NCBI Taxonomy" id="796943"/>
    <lineage>
        <taxon>Bacteria</taxon>
        <taxon>Bacillati</taxon>
        <taxon>Bacillota</taxon>
        <taxon>Clostridia</taxon>
        <taxon>Lachnospirales</taxon>
        <taxon>Lachnospiraceae</taxon>
        <taxon>Oribacterium</taxon>
    </lineage>
</organism>
<comment type="caution">
    <text evidence="2">The sequence shown here is derived from an EMBL/GenBank/DDBJ whole genome shotgun (WGS) entry which is preliminary data.</text>
</comment>
<dbReference type="Gene3D" id="3.40.33.10">
    <property type="entry name" value="CAP"/>
    <property type="match status" value="1"/>
</dbReference>
<dbReference type="EMBL" id="AFZC02000001">
    <property type="protein sequence ID" value="EHL10449.1"/>
    <property type="molecule type" value="Genomic_DNA"/>
</dbReference>
<dbReference type="Pfam" id="PF00188">
    <property type="entry name" value="CAP"/>
    <property type="match status" value="1"/>
</dbReference>
<dbReference type="PATRIC" id="fig|796943.3.peg.1910"/>
<evidence type="ECO:0000259" key="1">
    <source>
        <dbReference type="Pfam" id="PF00188"/>
    </source>
</evidence>
<dbReference type="CDD" id="cd05379">
    <property type="entry name" value="CAP_bacterial"/>
    <property type="match status" value="1"/>
</dbReference>
<dbReference type="STRING" id="796943.HMPREF9625_01449"/>
<reference evidence="2" key="2">
    <citation type="submission" date="2013-03" db="EMBL/GenBank/DDBJ databases">
        <title>The Genome Sequence of Oribacterium sp. ACB1.</title>
        <authorList>
            <consortium name="The Broad Institute Genomics Platform"/>
            <consortium name="The Broad Institute Genome Sequencing Center for Infectious Disease"/>
            <person name="Earl A."/>
            <person name="Ward D."/>
            <person name="Feldgarden M."/>
            <person name="Gevers D."/>
            <person name="Sizova M."/>
            <person name="Hazen A."/>
            <person name="Epstein S."/>
            <person name="Walker B."/>
            <person name="Young S."/>
            <person name="Zeng Q."/>
            <person name="Gargeya S."/>
            <person name="Fitzgerald M."/>
            <person name="Haas B."/>
            <person name="Abouelleil A."/>
            <person name="Allen A.W."/>
            <person name="Alvarado L."/>
            <person name="Arachchi H.M."/>
            <person name="Berlin A.M."/>
            <person name="Chapman S.B."/>
            <person name="Gainer-Dewar J."/>
            <person name="Goldberg J."/>
            <person name="Griggs A."/>
            <person name="Gujja S."/>
            <person name="Hansen M."/>
            <person name="Howarth C."/>
            <person name="Imamovic A."/>
            <person name="Ireland A."/>
            <person name="Larimer J."/>
            <person name="McCowan C."/>
            <person name="Murphy C."/>
            <person name="Pearson M."/>
            <person name="Poon T.W."/>
            <person name="Priest M."/>
            <person name="Roberts A."/>
            <person name="Saif S."/>
            <person name="Shea T."/>
            <person name="Sisk P."/>
            <person name="Sykes S."/>
            <person name="Wortman J."/>
            <person name="Nusbaum C."/>
            <person name="Birren B."/>
        </authorList>
    </citation>
    <scope>NUCLEOTIDE SEQUENCE [LARGE SCALE GENOMIC DNA]</scope>
    <source>
        <strain evidence="2">ACB1</strain>
    </source>
</reference>
<dbReference type="InterPro" id="IPR014044">
    <property type="entry name" value="CAP_dom"/>
</dbReference>
<dbReference type="Proteomes" id="UP000018461">
    <property type="component" value="Unassembled WGS sequence"/>
</dbReference>
<protein>
    <recommendedName>
        <fullName evidence="1">SCP domain-containing protein</fullName>
    </recommendedName>
</protein>
<feature type="domain" description="SCP" evidence="1">
    <location>
        <begin position="193"/>
        <end position="300"/>
    </location>
</feature>
<dbReference type="InterPro" id="IPR035940">
    <property type="entry name" value="CAP_sf"/>
</dbReference>
<evidence type="ECO:0000313" key="2">
    <source>
        <dbReference type="EMBL" id="EHL10449.1"/>
    </source>
</evidence>